<dbReference type="InterPro" id="IPR051104">
    <property type="entry name" value="FAD_monoxygenase"/>
</dbReference>
<dbReference type="SUPFAM" id="SSF54373">
    <property type="entry name" value="FAD-linked reductases, C-terminal domain"/>
    <property type="match status" value="1"/>
</dbReference>
<dbReference type="Gene3D" id="3.50.50.60">
    <property type="entry name" value="FAD/NAD(P)-binding domain"/>
    <property type="match status" value="1"/>
</dbReference>
<dbReference type="STRING" id="113226.A0A139IPX8"/>
<reference evidence="7 8" key="1">
    <citation type="submission" date="2015-07" db="EMBL/GenBank/DDBJ databases">
        <title>Comparative genomics of the Sigatoka disease complex on banana suggests a link between parallel evolutionary changes in Pseudocercospora fijiensis and Pseudocercospora eumusae and increased virulence on the banana host.</title>
        <authorList>
            <person name="Chang T.-C."/>
            <person name="Salvucci A."/>
            <person name="Crous P.W."/>
            <person name="Stergiopoulos I."/>
        </authorList>
    </citation>
    <scope>NUCLEOTIDE SEQUENCE [LARGE SCALE GENOMIC DNA]</scope>
    <source>
        <strain evidence="7 8">CBS 116634</strain>
    </source>
</reference>
<dbReference type="SUPFAM" id="SSF51905">
    <property type="entry name" value="FAD/NAD(P)-binding domain"/>
    <property type="match status" value="1"/>
</dbReference>
<dbReference type="GO" id="GO:0008270">
    <property type="term" value="F:zinc ion binding"/>
    <property type="evidence" value="ECO:0007669"/>
    <property type="project" value="InterPro"/>
</dbReference>
<proteinExistence type="predicted"/>
<feature type="domain" description="FAD-binding" evidence="5">
    <location>
        <begin position="565"/>
        <end position="803"/>
    </location>
</feature>
<keyword evidence="4" id="KW-0539">Nucleus</keyword>
<dbReference type="PANTHER" id="PTHR46720:SF1">
    <property type="entry name" value="HYDROXYLASE, PUTATIVE (AFU_ORTHOLOGUE AFUA_8G06050)-RELATED"/>
    <property type="match status" value="1"/>
</dbReference>
<feature type="domain" description="Xylanolytic transcriptional activator regulatory" evidence="6">
    <location>
        <begin position="127"/>
        <end position="240"/>
    </location>
</feature>
<dbReference type="GO" id="GO:0016491">
    <property type="term" value="F:oxidoreductase activity"/>
    <property type="evidence" value="ECO:0007669"/>
    <property type="project" value="UniProtKB-KW"/>
</dbReference>
<dbReference type="GO" id="GO:0006351">
    <property type="term" value="P:DNA-templated transcription"/>
    <property type="evidence" value="ECO:0007669"/>
    <property type="project" value="InterPro"/>
</dbReference>
<comment type="caution">
    <text evidence="7">The sequence shown here is derived from an EMBL/GenBank/DDBJ whole genome shotgun (WGS) entry which is preliminary data.</text>
</comment>
<evidence type="ECO:0000256" key="4">
    <source>
        <dbReference type="ARBA" id="ARBA00023242"/>
    </source>
</evidence>
<dbReference type="InterPro" id="IPR007219">
    <property type="entry name" value="XnlR_reg_dom"/>
</dbReference>
<dbReference type="AlphaFoldDB" id="A0A139IPX8"/>
<keyword evidence="3" id="KW-0560">Oxidoreductase</keyword>
<evidence type="ECO:0000256" key="2">
    <source>
        <dbReference type="ARBA" id="ARBA00022827"/>
    </source>
</evidence>
<evidence type="ECO:0008006" key="9">
    <source>
        <dbReference type="Google" id="ProtNLM"/>
    </source>
</evidence>
<protein>
    <recommendedName>
        <fullName evidence="9">Transcription factor domain-containing protein</fullName>
    </recommendedName>
</protein>
<evidence type="ECO:0000256" key="1">
    <source>
        <dbReference type="ARBA" id="ARBA00022630"/>
    </source>
</evidence>
<accession>A0A139IPX8</accession>
<dbReference type="EMBL" id="LFZO01000033">
    <property type="protein sequence ID" value="KXT16614.1"/>
    <property type="molecule type" value="Genomic_DNA"/>
</dbReference>
<dbReference type="InterPro" id="IPR036188">
    <property type="entry name" value="FAD/NAD-bd_sf"/>
</dbReference>
<dbReference type="GO" id="GO:0044550">
    <property type="term" value="P:secondary metabolite biosynthetic process"/>
    <property type="evidence" value="ECO:0007669"/>
    <property type="project" value="TreeGrafter"/>
</dbReference>
<dbReference type="PANTHER" id="PTHR46720">
    <property type="entry name" value="HYDROXYLASE, PUTATIVE (AFU_ORTHOLOGUE AFUA_3G01460)-RELATED"/>
    <property type="match status" value="1"/>
</dbReference>
<dbReference type="Pfam" id="PF04082">
    <property type="entry name" value="Fungal_trans"/>
    <property type="match status" value="1"/>
</dbReference>
<dbReference type="CDD" id="cd12148">
    <property type="entry name" value="fungal_TF_MHR"/>
    <property type="match status" value="1"/>
</dbReference>
<keyword evidence="8" id="KW-1185">Reference proteome</keyword>
<dbReference type="Pfam" id="PF01494">
    <property type="entry name" value="FAD_binding_3"/>
    <property type="match status" value="1"/>
</dbReference>
<dbReference type="OrthoDB" id="417877at2759"/>
<evidence type="ECO:0000313" key="8">
    <source>
        <dbReference type="Proteomes" id="UP000073492"/>
    </source>
</evidence>
<gene>
    <name evidence="7" type="ORF">AC579_6674</name>
</gene>
<evidence type="ECO:0000256" key="3">
    <source>
        <dbReference type="ARBA" id="ARBA00023002"/>
    </source>
</evidence>
<dbReference type="GO" id="GO:0071949">
    <property type="term" value="F:FAD binding"/>
    <property type="evidence" value="ECO:0007669"/>
    <property type="project" value="InterPro"/>
</dbReference>
<keyword evidence="2" id="KW-0274">FAD</keyword>
<evidence type="ECO:0000259" key="5">
    <source>
        <dbReference type="Pfam" id="PF01494"/>
    </source>
</evidence>
<dbReference type="PRINTS" id="PR00420">
    <property type="entry name" value="RNGMNOXGNASE"/>
</dbReference>
<keyword evidence="1" id="KW-0285">Flavoprotein</keyword>
<evidence type="ECO:0000259" key="6">
    <source>
        <dbReference type="Pfam" id="PF04082"/>
    </source>
</evidence>
<organism evidence="7 8">
    <name type="scientific">Pseudocercospora musae</name>
    <dbReference type="NCBI Taxonomy" id="113226"/>
    <lineage>
        <taxon>Eukaryota</taxon>
        <taxon>Fungi</taxon>
        <taxon>Dikarya</taxon>
        <taxon>Ascomycota</taxon>
        <taxon>Pezizomycotina</taxon>
        <taxon>Dothideomycetes</taxon>
        <taxon>Dothideomycetidae</taxon>
        <taxon>Mycosphaerellales</taxon>
        <taxon>Mycosphaerellaceae</taxon>
        <taxon>Pseudocercospora</taxon>
    </lineage>
</organism>
<dbReference type="Proteomes" id="UP000073492">
    <property type="component" value="Unassembled WGS sequence"/>
</dbReference>
<evidence type="ECO:0000313" key="7">
    <source>
        <dbReference type="EMBL" id="KXT16614.1"/>
    </source>
</evidence>
<dbReference type="GO" id="GO:0003677">
    <property type="term" value="F:DNA binding"/>
    <property type="evidence" value="ECO:0007669"/>
    <property type="project" value="InterPro"/>
</dbReference>
<name>A0A139IPX8_9PEZI</name>
<sequence length="860" mass="96562">MCLYRADINANSAIFTVVIDPPSINGANIASQQLWIKSMFLDTELFLGQCDLGIGGHLAGDRVLRQTLEREPSQREWLLRVVETSDFGMSIIPHRQVRAKLEGPVALMSSEDVLLLACIRLHALAPSEDEPLLQAHVIVLHYEFGHGIYPSAYFTLGRCIQNLAALEIDVEATEQRFTKTWIKAELQRRLWWAVFVMERCMALGKPGRPLSMSEPDGSSILPCDEKSWTQEVRGSLFALSKRVPDQLSQTPPAQITTLTTPLTYGMGNFRLFPLTSHLLGQAIRHHADTPLDQKQRHETPTQLYRTVLALETVIEEEAQQTIMEVGAPRSLLNSTKMLSFSQTNSSAFPWPTELPVAISANLFLDQSRIFIQGELMSADRASPFLLHWGYHALNHFYRLYGEDGRQENNDAIQVLEETFYQLDKRWKLAGEVDSELDILNETKIRRAKSNTTMSAQEHEKITFAIIGGGIGGLSLALGLLEVQNIDVQVYESAKEFGETEAAFLAEVTHNQWESHAKIFTTNICGVKGPNDGKIITRQLNKTGAASVHRAKFLGQLIKIFPKESAHFNKRLITIEQDDVRDTGKVTMHFKDSTTAKADAIVGANGIHSHTREAILGPEIKIDPHFTSCFCFRSIIPMSRATEVLGADYAQNCQLLCGPKAAIFSYPVEHGDSLNVIMMYFDHPEWTSEKWIVSSDKNELKRILAGWYKTAERHIELMDAHNLEKWAMHDLPHLPFYHKGRIVLIGDAAHATTPFQGQGAGQAVEDALTLKTLLANVKSTSDIRSAFRAFDLARRARTQAVVTTSRRSGRIVGMIQEGIGSDLEKMKQELDHCYEWLWNRDLEDQNQQALKLTGEAIRGYP</sequence>
<dbReference type="InterPro" id="IPR002938">
    <property type="entry name" value="FAD-bd"/>
</dbReference>